<name>A0ABX0INV2_9FLAO</name>
<reference evidence="2" key="1">
    <citation type="submission" date="2019-05" db="EMBL/GenBank/DDBJ databases">
        <title>Flavobacterium profundi sp. nov., isolated from a deep-sea seamount.</title>
        <authorList>
            <person name="Zhang D.-C."/>
        </authorList>
    </citation>
    <scope>NUCLEOTIDE SEQUENCE [LARGE SCALE GENOMIC DNA]</scope>
    <source>
        <strain evidence="2">EC11</strain>
    </source>
</reference>
<dbReference type="EMBL" id="VEVQ02000004">
    <property type="protein sequence ID" value="NHN25487.1"/>
    <property type="molecule type" value="Genomic_DNA"/>
</dbReference>
<comment type="caution">
    <text evidence="1">The sequence shown here is derived from an EMBL/GenBank/DDBJ whole genome shotgun (WGS) entry which is preliminary data.</text>
</comment>
<evidence type="ECO:0000313" key="1">
    <source>
        <dbReference type="EMBL" id="NHN25487.1"/>
    </source>
</evidence>
<dbReference type="RefSeq" id="WP_140961695.1">
    <property type="nucleotide sequence ID" value="NZ_VEVQ02000004.1"/>
</dbReference>
<reference evidence="1 2" key="2">
    <citation type="submission" date="2019-05" db="EMBL/GenBank/DDBJ databases">
        <authorList>
            <person name="Lianzixin W."/>
        </authorList>
    </citation>
    <scope>NUCLEOTIDE SEQUENCE [LARGE SCALE GENOMIC DNA]</scope>
    <source>
        <strain evidence="1 2">EC11</strain>
    </source>
</reference>
<proteinExistence type="predicted"/>
<gene>
    <name evidence="1" type="ORF">FIA58_007340</name>
</gene>
<sequence length="112" mass="13017">MDQKLIDDFFNDFVDTEKVNLIKSTLGTIKKIDSIDFFEPNEQFKAYLEYKKKFDDSNSALQEIKKRAENKEIKAIHQLSISGSLLHKMINSALNSWISLGYKNEVEKIINN</sequence>
<keyword evidence="2" id="KW-1185">Reference proteome</keyword>
<reference evidence="1 2" key="3">
    <citation type="submission" date="2020-02" db="EMBL/GenBank/DDBJ databases">
        <title>Flavobacterium profundi sp. nov., isolated from a deep-sea seamount.</title>
        <authorList>
            <person name="Zhang D.-C."/>
        </authorList>
    </citation>
    <scope>NUCLEOTIDE SEQUENCE [LARGE SCALE GENOMIC DNA]</scope>
    <source>
        <strain evidence="1 2">EC11</strain>
    </source>
</reference>
<protein>
    <submittedName>
        <fullName evidence="1">Uncharacterized protein</fullName>
    </submittedName>
</protein>
<dbReference type="Proteomes" id="UP000817854">
    <property type="component" value="Unassembled WGS sequence"/>
</dbReference>
<organism evidence="1 2">
    <name type="scientific">Flavobacterium jejuense</name>
    <dbReference type="NCBI Taxonomy" id="1544455"/>
    <lineage>
        <taxon>Bacteria</taxon>
        <taxon>Pseudomonadati</taxon>
        <taxon>Bacteroidota</taxon>
        <taxon>Flavobacteriia</taxon>
        <taxon>Flavobacteriales</taxon>
        <taxon>Flavobacteriaceae</taxon>
        <taxon>Flavobacterium</taxon>
    </lineage>
</organism>
<evidence type="ECO:0000313" key="2">
    <source>
        <dbReference type="Proteomes" id="UP000817854"/>
    </source>
</evidence>
<accession>A0ABX0INV2</accession>